<keyword evidence="2" id="KW-1185">Reference proteome</keyword>
<evidence type="ECO:0000313" key="1">
    <source>
        <dbReference type="EMBL" id="MFF3569255.1"/>
    </source>
</evidence>
<dbReference type="Proteomes" id="UP001601992">
    <property type="component" value="Unassembled WGS sequence"/>
</dbReference>
<name>A0ABW6S1E8_9NOCA</name>
<accession>A0ABW6S1E8</accession>
<reference evidence="1 2" key="1">
    <citation type="submission" date="2024-10" db="EMBL/GenBank/DDBJ databases">
        <title>The Natural Products Discovery Center: Release of the First 8490 Sequenced Strains for Exploring Actinobacteria Biosynthetic Diversity.</title>
        <authorList>
            <person name="Kalkreuter E."/>
            <person name="Kautsar S.A."/>
            <person name="Yang D."/>
            <person name="Bader C.D."/>
            <person name="Teijaro C.N."/>
            <person name="Fluegel L."/>
            <person name="Davis C.M."/>
            <person name="Simpson J.R."/>
            <person name="Lauterbach L."/>
            <person name="Steele A.D."/>
            <person name="Gui C."/>
            <person name="Meng S."/>
            <person name="Li G."/>
            <person name="Viehrig K."/>
            <person name="Ye F."/>
            <person name="Su P."/>
            <person name="Kiefer A.F."/>
            <person name="Nichols A."/>
            <person name="Cepeda A.J."/>
            <person name="Yan W."/>
            <person name="Fan B."/>
            <person name="Jiang Y."/>
            <person name="Adhikari A."/>
            <person name="Zheng C.-J."/>
            <person name="Schuster L."/>
            <person name="Cowan T.M."/>
            <person name="Smanski M.J."/>
            <person name="Chevrette M.G."/>
            <person name="De Carvalho L.P.S."/>
            <person name="Shen B."/>
        </authorList>
    </citation>
    <scope>NUCLEOTIDE SEQUENCE [LARGE SCALE GENOMIC DNA]</scope>
    <source>
        <strain evidence="1 2">NPDC002593</strain>
    </source>
</reference>
<protein>
    <recommendedName>
        <fullName evidence="3">Nucleotidyltransferase</fullName>
    </recommendedName>
</protein>
<gene>
    <name evidence="1" type="ORF">ACFYXQ_15905</name>
</gene>
<proteinExistence type="predicted"/>
<dbReference type="InterPro" id="IPR043519">
    <property type="entry name" value="NT_sf"/>
</dbReference>
<dbReference type="EMBL" id="JBIAQY010000004">
    <property type="protein sequence ID" value="MFF3569255.1"/>
    <property type="molecule type" value="Genomic_DNA"/>
</dbReference>
<dbReference type="RefSeq" id="WP_387404035.1">
    <property type="nucleotide sequence ID" value="NZ_JBIAQY010000004.1"/>
</dbReference>
<dbReference type="SUPFAM" id="SSF81301">
    <property type="entry name" value="Nucleotidyltransferase"/>
    <property type="match status" value="1"/>
</dbReference>
<dbReference type="Pfam" id="PF18144">
    <property type="entry name" value="SMODS"/>
    <property type="match status" value="1"/>
</dbReference>
<sequence>MAITTAQAFGEFYESIKEDAEISDLVAARKAYVVNALQKAFPSTSTMQYQSTKIIGSLGRHTASRPFDDIDLLVHLHVDADLWSSKYIYSSTDFLYRVRRELNDASPVKKIGARGQAVRLFYTSGPVVDVAAVVKYDTGGYGIPDGSGGWITTDPIEHESHMNRRNSELGGNLKRFVVIVKQWNKAHSSWLMSFHLEMMAARTFISIGTNMRTALQLFFDHNRYNLSVQDPAGYGGDISTYLTSGARTAVNAALLSARNRTDEALAAEERGDHKEAIRLWKIVLGSQFPDYG</sequence>
<comment type="caution">
    <text evidence="1">The sequence shown here is derived from an EMBL/GenBank/DDBJ whole genome shotgun (WGS) entry which is preliminary data.</text>
</comment>
<evidence type="ECO:0008006" key="3">
    <source>
        <dbReference type="Google" id="ProtNLM"/>
    </source>
</evidence>
<organism evidence="1 2">
    <name type="scientific">Nocardia jiangxiensis</name>
    <dbReference type="NCBI Taxonomy" id="282685"/>
    <lineage>
        <taxon>Bacteria</taxon>
        <taxon>Bacillati</taxon>
        <taxon>Actinomycetota</taxon>
        <taxon>Actinomycetes</taxon>
        <taxon>Mycobacteriales</taxon>
        <taxon>Nocardiaceae</taxon>
        <taxon>Nocardia</taxon>
    </lineage>
</organism>
<evidence type="ECO:0000313" key="2">
    <source>
        <dbReference type="Proteomes" id="UP001601992"/>
    </source>
</evidence>